<dbReference type="EMBL" id="JAAXOT010000006">
    <property type="protein sequence ID" value="NKY57226.1"/>
    <property type="molecule type" value="Genomic_DNA"/>
</dbReference>
<dbReference type="Proteomes" id="UP000570678">
    <property type="component" value="Unassembled WGS sequence"/>
</dbReference>
<evidence type="ECO:0000256" key="1">
    <source>
        <dbReference type="SAM" id="MobiDB-lite"/>
    </source>
</evidence>
<name>A0A846YC79_9NOCA</name>
<proteinExistence type="predicted"/>
<evidence type="ECO:0000313" key="4">
    <source>
        <dbReference type="Proteomes" id="UP000570678"/>
    </source>
</evidence>
<reference evidence="3 4" key="1">
    <citation type="submission" date="2020-04" db="EMBL/GenBank/DDBJ databases">
        <title>MicrobeNet Type strains.</title>
        <authorList>
            <person name="Nicholson A.C."/>
        </authorList>
    </citation>
    <scope>NUCLEOTIDE SEQUENCE [LARGE SCALE GENOMIC DNA]</scope>
    <source>
        <strain evidence="3 4">JCM 3332</strain>
    </source>
</reference>
<keyword evidence="4" id="KW-1185">Reference proteome</keyword>
<dbReference type="PROSITE" id="PS51674">
    <property type="entry name" value="4FE4S_WBL"/>
    <property type="match status" value="1"/>
</dbReference>
<dbReference type="Pfam" id="PF02467">
    <property type="entry name" value="Whib"/>
    <property type="match status" value="1"/>
</dbReference>
<sequence length="121" mass="13201">MTRHPNAGFPAVVQLAARLADDRLIGAECIGLARLFDPRGQHEDDRAFAYRTAAAGKVCNRCPVRRPCATVAAELDRTAVGIWAGEVRDAPKPRGRPKKSDPSEPATPDYREETQCPPVTH</sequence>
<dbReference type="InterPro" id="IPR034768">
    <property type="entry name" value="4FE4S_WBL"/>
</dbReference>
<feature type="compositionally biased region" description="Basic and acidic residues" evidence="1">
    <location>
        <begin position="86"/>
        <end position="102"/>
    </location>
</feature>
<protein>
    <recommendedName>
        <fullName evidence="2">4Fe-4S Wbl-type domain-containing protein</fullName>
    </recommendedName>
</protein>
<evidence type="ECO:0000259" key="2">
    <source>
        <dbReference type="PROSITE" id="PS51674"/>
    </source>
</evidence>
<feature type="region of interest" description="Disordered" evidence="1">
    <location>
        <begin position="85"/>
        <end position="121"/>
    </location>
</feature>
<accession>A0A846YC79</accession>
<dbReference type="AlphaFoldDB" id="A0A846YC79"/>
<comment type="caution">
    <text evidence="3">The sequence shown here is derived from an EMBL/GenBank/DDBJ whole genome shotgun (WGS) entry which is preliminary data.</text>
</comment>
<organism evidence="3 4">
    <name type="scientific">Nocardia flavorosea</name>
    <dbReference type="NCBI Taxonomy" id="53429"/>
    <lineage>
        <taxon>Bacteria</taxon>
        <taxon>Bacillati</taxon>
        <taxon>Actinomycetota</taxon>
        <taxon>Actinomycetes</taxon>
        <taxon>Mycobacteriales</taxon>
        <taxon>Nocardiaceae</taxon>
        <taxon>Nocardia</taxon>
    </lineage>
</organism>
<feature type="domain" description="4Fe-4S Wbl-type" evidence="2">
    <location>
        <begin position="28"/>
        <end position="93"/>
    </location>
</feature>
<dbReference type="RefSeq" id="WP_062976330.1">
    <property type="nucleotide sequence ID" value="NZ_JAAXOT010000006.1"/>
</dbReference>
<evidence type="ECO:0000313" key="3">
    <source>
        <dbReference type="EMBL" id="NKY57226.1"/>
    </source>
</evidence>
<gene>
    <name evidence="3" type="ORF">HGA15_13885</name>
</gene>